<proteinExistence type="predicted"/>
<gene>
    <name evidence="2" type="ORF">QO016_003862</name>
</gene>
<keyword evidence="1" id="KW-0732">Signal</keyword>
<evidence type="ECO:0000313" key="3">
    <source>
        <dbReference type="Proteomes" id="UP001236369"/>
    </source>
</evidence>
<evidence type="ECO:0000256" key="1">
    <source>
        <dbReference type="SAM" id="SignalP"/>
    </source>
</evidence>
<reference evidence="2 3" key="1">
    <citation type="submission" date="2023-07" db="EMBL/GenBank/DDBJ databases">
        <title>Genomic Encyclopedia of Type Strains, Phase IV (KMG-IV): sequencing the most valuable type-strain genomes for metagenomic binning, comparative biology and taxonomic classification.</title>
        <authorList>
            <person name="Goeker M."/>
        </authorList>
    </citation>
    <scope>NUCLEOTIDE SEQUENCE [LARGE SCALE GENOMIC DNA]</scope>
    <source>
        <strain evidence="2 3">DSM 19562</strain>
    </source>
</reference>
<feature type="signal peptide" evidence="1">
    <location>
        <begin position="1"/>
        <end position="19"/>
    </location>
</feature>
<dbReference type="RefSeq" id="WP_238247306.1">
    <property type="nucleotide sequence ID" value="NZ_BPQX01000007.1"/>
</dbReference>
<sequence>MIRILVAASLTLGAGSAFAQTGPAHGKSAVSDTRNVGSSVRSETDYGFARPAYRRDVETTGTIAVPSYKAQKVMGLPVPGSY</sequence>
<comment type="caution">
    <text evidence="2">The sequence shown here is derived from an EMBL/GenBank/DDBJ whole genome shotgun (WGS) entry which is preliminary data.</text>
</comment>
<feature type="chain" id="PRO_5047532663" evidence="1">
    <location>
        <begin position="20"/>
        <end position="82"/>
    </location>
</feature>
<protein>
    <submittedName>
        <fullName evidence="2">Uncharacterized protein</fullName>
    </submittedName>
</protein>
<dbReference type="Proteomes" id="UP001236369">
    <property type="component" value="Unassembled WGS sequence"/>
</dbReference>
<dbReference type="EMBL" id="JAUSVV010000011">
    <property type="protein sequence ID" value="MDQ0444352.1"/>
    <property type="molecule type" value="Genomic_DNA"/>
</dbReference>
<evidence type="ECO:0000313" key="2">
    <source>
        <dbReference type="EMBL" id="MDQ0444352.1"/>
    </source>
</evidence>
<organism evidence="2 3">
    <name type="scientific">Methylobacterium persicinum</name>
    <dbReference type="NCBI Taxonomy" id="374426"/>
    <lineage>
        <taxon>Bacteria</taxon>
        <taxon>Pseudomonadati</taxon>
        <taxon>Pseudomonadota</taxon>
        <taxon>Alphaproteobacteria</taxon>
        <taxon>Hyphomicrobiales</taxon>
        <taxon>Methylobacteriaceae</taxon>
        <taxon>Methylobacterium</taxon>
    </lineage>
</organism>
<accession>A0ABU0HPV3</accession>
<keyword evidence="3" id="KW-1185">Reference proteome</keyword>
<name>A0ABU0HPV3_9HYPH</name>